<comment type="caution">
    <text evidence="1">The sequence shown here is derived from an EMBL/GenBank/DDBJ whole genome shotgun (WGS) entry which is preliminary data.</text>
</comment>
<protein>
    <submittedName>
        <fullName evidence="1">Uncharacterized protein</fullName>
    </submittedName>
</protein>
<dbReference type="EMBL" id="CM047750">
    <property type="protein sequence ID" value="KAJ0006881.1"/>
    <property type="molecule type" value="Genomic_DNA"/>
</dbReference>
<keyword evidence="2" id="KW-1185">Reference proteome</keyword>
<evidence type="ECO:0000313" key="2">
    <source>
        <dbReference type="Proteomes" id="UP001163603"/>
    </source>
</evidence>
<organism evidence="1 2">
    <name type="scientific">Pistacia integerrima</name>
    <dbReference type="NCBI Taxonomy" id="434235"/>
    <lineage>
        <taxon>Eukaryota</taxon>
        <taxon>Viridiplantae</taxon>
        <taxon>Streptophyta</taxon>
        <taxon>Embryophyta</taxon>
        <taxon>Tracheophyta</taxon>
        <taxon>Spermatophyta</taxon>
        <taxon>Magnoliopsida</taxon>
        <taxon>eudicotyledons</taxon>
        <taxon>Gunneridae</taxon>
        <taxon>Pentapetalae</taxon>
        <taxon>rosids</taxon>
        <taxon>malvids</taxon>
        <taxon>Sapindales</taxon>
        <taxon>Anacardiaceae</taxon>
        <taxon>Pistacia</taxon>
    </lineage>
</organism>
<reference evidence="2" key="1">
    <citation type="journal article" date="2023" name="G3 (Bethesda)">
        <title>Genome assembly and association tests identify interacting loci associated with vigor, precocity, and sex in interspecific pistachio rootstocks.</title>
        <authorList>
            <person name="Palmer W."/>
            <person name="Jacygrad E."/>
            <person name="Sagayaradj S."/>
            <person name="Cavanaugh K."/>
            <person name="Han R."/>
            <person name="Bertier L."/>
            <person name="Beede B."/>
            <person name="Kafkas S."/>
            <person name="Golino D."/>
            <person name="Preece J."/>
            <person name="Michelmore R."/>
        </authorList>
    </citation>
    <scope>NUCLEOTIDE SEQUENCE [LARGE SCALE GENOMIC DNA]</scope>
</reference>
<gene>
    <name evidence="1" type="ORF">Pint_29800</name>
</gene>
<dbReference type="Proteomes" id="UP001163603">
    <property type="component" value="Chromosome 15"/>
</dbReference>
<accession>A0ACC0X084</accession>
<evidence type="ECO:0000313" key="1">
    <source>
        <dbReference type="EMBL" id="KAJ0006881.1"/>
    </source>
</evidence>
<name>A0ACC0X084_9ROSI</name>
<proteinExistence type="predicted"/>
<sequence length="590" mass="62546">MQVSIFEVTVMQKLSLLVIILCILISFKNQNADTEKSFNLITSSSSSSTSPSPVLSASRAAFLSMEDENLDQSFRGLEYDFYRDSCPEAEETIRAVVRYLYKVRSDVVPALLRLAFHDCFIEGCDASILLDAAEGIDSEKDSPPNEDLKGFDIIDIIKEELEEICPAVVSCADTLVLAAREGVVLAGGPFYPLYTGRRDSLIAFSDVATFELPSPHGDLSETLASFGSRGFDLRETVSLLGSHSIGEIHCKFFQNRLYNFGRTNKPDPSVDPDFLNLLRSRCRNTSSASSAPSPSFVGSPSTSAAPSPHLDGSPSSVQAQSPHLDGPPSSQQAQPPVLGGSPLSSAAPSPHLDGSPPSSMQTQAPHLDGPPSSQQAQPPVFGGSPLSSAAPSPHLDGSPSSMQTQSPHLDGSPSLQQAQPPVFGSSPLSSAAQSPELDGSPLPSAASSSHMDDTPVPSVVPSSHLDSSPLWSAVSSPHLDGSPLSSAASFFSLRESSSSSREGPGIDMAQDGTTAGFGTAYYRNLLQGKGILYSDQQLMAGEETRIWVTAYASDVSLFRKNFALAMMKLSNLRVLTVPMGQIRLSCSKVA</sequence>